<name>A0A9N9HU65_9GLOM</name>
<proteinExistence type="predicted"/>
<organism evidence="4 5">
    <name type="scientific">Cetraspora pellucida</name>
    <dbReference type="NCBI Taxonomy" id="1433469"/>
    <lineage>
        <taxon>Eukaryota</taxon>
        <taxon>Fungi</taxon>
        <taxon>Fungi incertae sedis</taxon>
        <taxon>Mucoromycota</taxon>
        <taxon>Glomeromycotina</taxon>
        <taxon>Glomeromycetes</taxon>
        <taxon>Diversisporales</taxon>
        <taxon>Gigasporaceae</taxon>
        <taxon>Cetraspora</taxon>
    </lineage>
</organism>
<feature type="domain" description="DNA/RNA-binding" evidence="2">
    <location>
        <begin position="204"/>
        <end position="538"/>
    </location>
</feature>
<dbReference type="Pfam" id="PF10374">
    <property type="entry name" value="EST1"/>
    <property type="match status" value="1"/>
</dbReference>
<protein>
    <submittedName>
        <fullName evidence="4">894_t:CDS:1</fullName>
    </submittedName>
</protein>
<feature type="compositionally biased region" description="Basic and acidic residues" evidence="1">
    <location>
        <begin position="273"/>
        <end position="290"/>
    </location>
</feature>
<dbReference type="OrthoDB" id="69928at2759"/>
<reference evidence="4" key="1">
    <citation type="submission" date="2021-06" db="EMBL/GenBank/DDBJ databases">
        <authorList>
            <person name="Kallberg Y."/>
            <person name="Tangrot J."/>
            <person name="Rosling A."/>
        </authorList>
    </citation>
    <scope>NUCLEOTIDE SEQUENCE</scope>
    <source>
        <strain evidence="4">FL966</strain>
    </source>
</reference>
<dbReference type="EMBL" id="CAJVQA010011265">
    <property type="protein sequence ID" value="CAG8705527.1"/>
    <property type="molecule type" value="Genomic_DNA"/>
</dbReference>
<dbReference type="InterPro" id="IPR019458">
    <property type="entry name" value="Est1-like_N"/>
</dbReference>
<keyword evidence="5" id="KW-1185">Reference proteome</keyword>
<evidence type="ECO:0000313" key="5">
    <source>
        <dbReference type="Proteomes" id="UP000789759"/>
    </source>
</evidence>
<dbReference type="AlphaFoldDB" id="A0A9N9HU65"/>
<dbReference type="SUPFAM" id="SSF48452">
    <property type="entry name" value="TPR-like"/>
    <property type="match status" value="1"/>
</dbReference>
<evidence type="ECO:0000313" key="4">
    <source>
        <dbReference type="EMBL" id="CAG8705527.1"/>
    </source>
</evidence>
<dbReference type="InterPro" id="IPR011990">
    <property type="entry name" value="TPR-like_helical_dom_sf"/>
</dbReference>
<dbReference type="Gene3D" id="1.25.40.10">
    <property type="entry name" value="Tetratricopeptide repeat domain"/>
    <property type="match status" value="1"/>
</dbReference>
<dbReference type="Proteomes" id="UP000789759">
    <property type="component" value="Unassembled WGS sequence"/>
</dbReference>
<evidence type="ECO:0000259" key="2">
    <source>
        <dbReference type="Pfam" id="PF10373"/>
    </source>
</evidence>
<dbReference type="PANTHER" id="PTHR15696:SF36">
    <property type="entry name" value="NONSENSE-MEDIATED MRNA DECAY FACTOR"/>
    <property type="match status" value="1"/>
</dbReference>
<dbReference type="InterPro" id="IPR018834">
    <property type="entry name" value="DNA/RNA-bd_Est1-type"/>
</dbReference>
<comment type="caution">
    <text evidence="4">The sequence shown here is derived from an EMBL/GenBank/DDBJ whole genome shotgun (WGS) entry which is preliminary data.</text>
</comment>
<evidence type="ECO:0000256" key="1">
    <source>
        <dbReference type="SAM" id="MobiDB-lite"/>
    </source>
</evidence>
<dbReference type="PANTHER" id="PTHR15696">
    <property type="entry name" value="SMG-7 SUPPRESSOR WITH MORPHOLOGICAL EFFECT ON GENITALIA PROTEIN 7"/>
    <property type="match status" value="1"/>
</dbReference>
<evidence type="ECO:0000259" key="3">
    <source>
        <dbReference type="Pfam" id="PF10374"/>
    </source>
</evidence>
<sequence>MPSSDRQTALDLYKSSVELEAELRQLSKQKPPFDKQVATVRTKQVEMNSFIYVGLREHYERIIFLDYEFAQSKEVEQNLWKYVYYKFIEEFRKRIRTAVTSGGKSKGIHRKLTSSFRSFLQEATGFYYSFIQRLAAHFELKQLDPIIQKFGLTIEPTNVSQQSYSDDIKQKAVLSCHKSLIFLGDLARYRELQTEKPRKNWSIACDYYNHARHLVPESGNPHNQLAVIATYSADEFSAVYHYYRSLVVRCPFLTAKDNISLLFHKARKSSADAQEKIQEAPQRDQKENGSRRRFSHQRQVSSAAQSAKIRTGEAIQAFFSDFIRLHSILYFRTDLESYSELKAAVLNQLKESVLSLALDPDQLLKFTAINMAASFVIRHIANGDSNNVNQSPKVPISYSTASKKALVEKYAVLLTLDTLSALLDLCNSELLDVVVEYSEQRHNAVQILPAPVKRSLISLRVGTKWVYSSLEHLSSISALIEKDPNVKNEFANIARFWQRFAEFLNSLERLFPHIQGIPLDVPLAEDLELNGFSGLKNHTFMNGQIFLNQGEPFEELDMRIYDIFEDACKISESEHSQLFYVDGVFSSGTPPSKAASPASSLSPVQNQITDQSYVEDKFEAPITDLIADPYETNLAESQSFASISPKKLTNDSSEDGDSEDEVILFTGRHSSVIENNNANGLATSEKSSPRPTTAEVLLTQVLKSNKSVSSTLPITNSNYWNQFNTTQLFPNNNDLNVENVETKQQNFLEFLYPVTRPSTNLNGNTSAYPQPAFSAHTTISGVPNASQDPLVPSTKRLSGEFNSITPYQQSTAISSASLFAFPGTDGGVSQFGLFGDPNTSLIGFSGTAGHTSAKSGLSAINPPPGFSSESSAFDLHRHNQQNNQSLFQPSNVFGFSSFDMSTQFPWKQREYVNGLSDGNLQMNGTTGLSDH</sequence>
<accession>A0A9N9HU65</accession>
<gene>
    <name evidence="4" type="ORF">CPELLU_LOCUS12052</name>
</gene>
<dbReference type="Pfam" id="PF10373">
    <property type="entry name" value="EST1_DNA_bind"/>
    <property type="match status" value="1"/>
</dbReference>
<feature type="domain" description="Telomerase activating protein Est1-like N-terminal" evidence="3">
    <location>
        <begin position="74"/>
        <end position="192"/>
    </location>
</feature>
<feature type="region of interest" description="Disordered" evidence="1">
    <location>
        <begin position="273"/>
        <end position="305"/>
    </location>
</feature>
<dbReference type="InterPro" id="IPR045153">
    <property type="entry name" value="Est1/Ebs1-like"/>
</dbReference>